<dbReference type="OrthoDB" id="9960307at2"/>
<comment type="caution">
    <text evidence="1">The sequence shown here is derived from an EMBL/GenBank/DDBJ whole genome shotgun (WGS) entry which is preliminary data.</text>
</comment>
<evidence type="ECO:0000313" key="1">
    <source>
        <dbReference type="EMBL" id="EGA64010.1"/>
    </source>
</evidence>
<accession>E8LZ24</accession>
<reference evidence="1 2" key="1">
    <citation type="journal article" date="2012" name="Int. J. Syst. Evol. Microbiol.">
        <title>Vibrio caribbeanicus sp. nov., isolated from the marine sponge Scleritoderma cyanea.</title>
        <authorList>
            <person name="Hoffmann M."/>
            <person name="Monday S.R."/>
            <person name="Allard M.W."/>
            <person name="Strain E.A."/>
            <person name="Whittaker P."/>
            <person name="Naum M."/>
            <person name="McCarthy P.J."/>
            <person name="Lopez J.V."/>
            <person name="Fischer M."/>
            <person name="Brown E.W."/>
        </authorList>
    </citation>
    <scope>NUCLEOTIDE SEQUENCE [LARGE SCALE GENOMIC DNA]</scope>
    <source>
        <strain evidence="1 2">LMG 20546</strain>
    </source>
</reference>
<keyword evidence="2" id="KW-1185">Reference proteome</keyword>
<dbReference type="RefSeq" id="WP_006881093.1">
    <property type="nucleotide sequence ID" value="NZ_AEVS01000101.1"/>
</dbReference>
<dbReference type="EMBL" id="AEVS01000101">
    <property type="protein sequence ID" value="EGA64010.1"/>
    <property type="molecule type" value="Genomic_DNA"/>
</dbReference>
<gene>
    <name evidence="1" type="ORF">VIBR0546_05952</name>
</gene>
<name>E8LZ24_9VIBR</name>
<evidence type="ECO:0000313" key="2">
    <source>
        <dbReference type="Proteomes" id="UP000004371"/>
    </source>
</evidence>
<organism evidence="1 2">
    <name type="scientific">Vibrio brasiliensis LMG 20546</name>
    <dbReference type="NCBI Taxonomy" id="945543"/>
    <lineage>
        <taxon>Bacteria</taxon>
        <taxon>Pseudomonadati</taxon>
        <taxon>Pseudomonadota</taxon>
        <taxon>Gammaproteobacteria</taxon>
        <taxon>Vibrionales</taxon>
        <taxon>Vibrionaceae</taxon>
        <taxon>Vibrio</taxon>
        <taxon>Vibrio oreintalis group</taxon>
    </lineage>
</organism>
<sequence length="101" mass="11630">MERITISQLSQKSDEEINQFKGEIISDYISSDKVSWRNKKFALDQQKIIDEMIETVPVTDSALPLLLTELTSKLGLLHESLAELKRLQDQAIQRGERDENK</sequence>
<proteinExistence type="predicted"/>
<dbReference type="Proteomes" id="UP000004371">
    <property type="component" value="Unassembled WGS sequence"/>
</dbReference>
<dbReference type="AlphaFoldDB" id="E8LZ24"/>
<protein>
    <submittedName>
        <fullName evidence="1">Uncharacterized protein</fullName>
    </submittedName>
</protein>